<organism evidence="2 3">
    <name type="scientific">Heterobasidion irregulare (strain TC 32-1)</name>
    <dbReference type="NCBI Taxonomy" id="747525"/>
    <lineage>
        <taxon>Eukaryota</taxon>
        <taxon>Fungi</taxon>
        <taxon>Dikarya</taxon>
        <taxon>Basidiomycota</taxon>
        <taxon>Agaricomycotina</taxon>
        <taxon>Agaricomycetes</taxon>
        <taxon>Russulales</taxon>
        <taxon>Bondarzewiaceae</taxon>
        <taxon>Heterobasidion</taxon>
        <taxon>Heterobasidion annosum species complex</taxon>
    </lineage>
</organism>
<evidence type="ECO:0000256" key="1">
    <source>
        <dbReference type="SAM" id="MobiDB-lite"/>
    </source>
</evidence>
<dbReference type="EMBL" id="KI925459">
    <property type="protein sequence ID" value="ETW80966.1"/>
    <property type="molecule type" value="Genomic_DNA"/>
</dbReference>
<dbReference type="OrthoDB" id="3158032at2759"/>
<feature type="compositionally biased region" description="Acidic residues" evidence="1">
    <location>
        <begin position="556"/>
        <end position="565"/>
    </location>
</feature>
<dbReference type="GeneID" id="20670684"/>
<gene>
    <name evidence="2" type="ORF">HETIRDRAFT_320693</name>
</gene>
<dbReference type="RefSeq" id="XP_009547652.1">
    <property type="nucleotide sequence ID" value="XM_009549357.1"/>
</dbReference>
<name>W4K7D0_HETIT</name>
<feature type="region of interest" description="Disordered" evidence="1">
    <location>
        <begin position="543"/>
        <end position="565"/>
    </location>
</feature>
<dbReference type="Proteomes" id="UP000030671">
    <property type="component" value="Unassembled WGS sequence"/>
</dbReference>
<feature type="compositionally biased region" description="Acidic residues" evidence="1">
    <location>
        <begin position="764"/>
        <end position="774"/>
    </location>
</feature>
<accession>W4K7D0</accession>
<feature type="compositionally biased region" description="Low complexity" evidence="1">
    <location>
        <begin position="643"/>
        <end position="672"/>
    </location>
</feature>
<feature type="region of interest" description="Disordered" evidence="1">
    <location>
        <begin position="585"/>
        <end position="695"/>
    </location>
</feature>
<evidence type="ECO:0000313" key="3">
    <source>
        <dbReference type="Proteomes" id="UP000030671"/>
    </source>
</evidence>
<keyword evidence="3" id="KW-1185">Reference proteome</keyword>
<feature type="compositionally biased region" description="Polar residues" evidence="1">
    <location>
        <begin position="595"/>
        <end position="604"/>
    </location>
</feature>
<evidence type="ECO:0000313" key="2">
    <source>
        <dbReference type="EMBL" id="ETW80966.1"/>
    </source>
</evidence>
<dbReference type="HOGENOM" id="CLU_014056_0_0_1"/>
<proteinExistence type="predicted"/>
<protein>
    <submittedName>
        <fullName evidence="2">Uncharacterized protein</fullName>
    </submittedName>
</protein>
<feature type="region of interest" description="Disordered" evidence="1">
    <location>
        <begin position="735"/>
        <end position="774"/>
    </location>
</feature>
<feature type="compositionally biased region" description="Low complexity" evidence="1">
    <location>
        <begin position="544"/>
        <end position="555"/>
    </location>
</feature>
<dbReference type="KEGG" id="hir:HETIRDRAFT_320693"/>
<dbReference type="InParanoid" id="W4K7D0"/>
<reference evidence="2 3" key="1">
    <citation type="journal article" date="2012" name="New Phytol.">
        <title>Insight into trade-off between wood decay and parasitism from the genome of a fungal forest pathogen.</title>
        <authorList>
            <person name="Olson A."/>
            <person name="Aerts A."/>
            <person name="Asiegbu F."/>
            <person name="Belbahri L."/>
            <person name="Bouzid O."/>
            <person name="Broberg A."/>
            <person name="Canback B."/>
            <person name="Coutinho P.M."/>
            <person name="Cullen D."/>
            <person name="Dalman K."/>
            <person name="Deflorio G."/>
            <person name="van Diepen L.T."/>
            <person name="Dunand C."/>
            <person name="Duplessis S."/>
            <person name="Durling M."/>
            <person name="Gonthier P."/>
            <person name="Grimwood J."/>
            <person name="Fossdal C.G."/>
            <person name="Hansson D."/>
            <person name="Henrissat B."/>
            <person name="Hietala A."/>
            <person name="Himmelstrand K."/>
            <person name="Hoffmeister D."/>
            <person name="Hogberg N."/>
            <person name="James T.Y."/>
            <person name="Karlsson M."/>
            <person name="Kohler A."/>
            <person name="Kues U."/>
            <person name="Lee Y.H."/>
            <person name="Lin Y.C."/>
            <person name="Lind M."/>
            <person name="Lindquist E."/>
            <person name="Lombard V."/>
            <person name="Lucas S."/>
            <person name="Lunden K."/>
            <person name="Morin E."/>
            <person name="Murat C."/>
            <person name="Park J."/>
            <person name="Raffaello T."/>
            <person name="Rouze P."/>
            <person name="Salamov A."/>
            <person name="Schmutz J."/>
            <person name="Solheim H."/>
            <person name="Stahlberg J."/>
            <person name="Velez H."/>
            <person name="de Vries R.P."/>
            <person name="Wiebenga A."/>
            <person name="Woodward S."/>
            <person name="Yakovlev I."/>
            <person name="Garbelotto M."/>
            <person name="Martin F."/>
            <person name="Grigoriev I.V."/>
            <person name="Stenlid J."/>
        </authorList>
    </citation>
    <scope>NUCLEOTIDE SEQUENCE [LARGE SCALE GENOMIC DNA]</scope>
    <source>
        <strain evidence="2 3">TC 32-1</strain>
    </source>
</reference>
<sequence>MVSTLGKNISVSRINRLLRPLRNKCANLASLASSSSSNASLVTYGSRSATGTPDEHPPLALLLSPKALASRAHLDHHSLENLELSRRVYAVLDTFKNVLQAHFGSESVGKEVKIMSLTDICAAVVGESIQDDIELSLYEDRDESYDVDEDAEMAIMNECYEAVSEQYRGWTLVSHALSIVMKNCPHQPTLVSCLLDMSLSYNLPRESKIILRALLATAICAGRPSASRPICHPAHSSYLRELCIKWTSSNLSKDQGSHQPSHYTETGFVTILVDVLVEMGSADVWNSRAVSRLGRHMQATDFPAFVQLLCGLAEVISRQSRRKRMKRKRGKVPDGEFEAENIQLCDRLSRWTTGLHSRVVLLDLDDDLLLPAQHDEFASIVDYLVTSRALGIHLCDDDAHSESPFREVQDVLACLATQCLASPHLGSRSAHDVEELVSLLKDAHPVTSTYDDLVIATFAPEEPAGSPARPVDRSLLGAMRSLRRYASALHEHDLRALEASFWACALRHFERDVSVSSAAGGRENERIRYELMDEVNTAERRFYGSRSSRHGSSSNESEDTGEELEGSEWEWEDLFGCWVRKSPPAKQREMAPNVRPQTRLSMGSQPLRAPALIRTTSASAPPRTAVARRSVPVKSTSSLKPVSRTSTSTSTSATISISSDSSTHSRSLSPDTEVSLDEDEDEEDEDDSYEDFDEILAPKKPRREWNFRTLVADAQKNVINLREEKAAERAAAARRAASQTWNLGRGVGRDKMRRQSAQNMPEEPSSDDVLDLLA</sequence>
<feature type="compositionally biased region" description="Acidic residues" evidence="1">
    <location>
        <begin position="674"/>
        <end position="694"/>
    </location>
</feature>
<dbReference type="AlphaFoldDB" id="W4K7D0"/>
<dbReference type="eggNOG" id="ENOG502SGDZ">
    <property type="taxonomic scope" value="Eukaryota"/>
</dbReference>